<name>A0ABQ4EAP4_9ACTN</name>
<keyword evidence="3" id="KW-1185">Reference proteome</keyword>
<dbReference type="EMBL" id="BONW01000039">
    <property type="protein sequence ID" value="GIG91731.1"/>
    <property type="molecule type" value="Genomic_DNA"/>
</dbReference>
<proteinExistence type="predicted"/>
<comment type="caution">
    <text evidence="2">The sequence shown here is derived from an EMBL/GenBank/DDBJ whole genome shotgun (WGS) entry which is preliminary data.</text>
</comment>
<evidence type="ECO:0008006" key="4">
    <source>
        <dbReference type="Google" id="ProtNLM"/>
    </source>
</evidence>
<organism evidence="2 3">
    <name type="scientific">Plantactinospora endophytica</name>
    <dbReference type="NCBI Taxonomy" id="673535"/>
    <lineage>
        <taxon>Bacteria</taxon>
        <taxon>Bacillati</taxon>
        <taxon>Actinomycetota</taxon>
        <taxon>Actinomycetes</taxon>
        <taxon>Micromonosporales</taxon>
        <taxon>Micromonosporaceae</taxon>
        <taxon>Plantactinospora</taxon>
    </lineage>
</organism>
<evidence type="ECO:0000313" key="2">
    <source>
        <dbReference type="EMBL" id="GIG91731.1"/>
    </source>
</evidence>
<gene>
    <name evidence="2" type="ORF">Pen02_66670</name>
</gene>
<feature type="region of interest" description="Disordered" evidence="1">
    <location>
        <begin position="190"/>
        <end position="212"/>
    </location>
</feature>
<feature type="compositionally biased region" description="Low complexity" evidence="1">
    <location>
        <begin position="19"/>
        <end position="28"/>
    </location>
</feature>
<protein>
    <recommendedName>
        <fullName evidence="4">DUF4129 domain-containing protein</fullName>
    </recommendedName>
</protein>
<sequence length="212" mass="22712">MEEMVESIAQPQPEPQLRSQSEPGPESQSEPEPESELLRLSDLAREVVEAVAPKELPLLPEVTAAWLAGDLEPVPDPATGAPVRWRGGAIGAGLTADLLVLVVYPVLTATLVHVLGPAAERGRQRLVDRLRRRRVRRTDEVVPREVIEQAETVRELILGVAPAVGVSRRRATLIADAVYAALVRRRTAVEQEPTGSQAGAGRGPTGAESGAE</sequence>
<dbReference type="Proteomes" id="UP000646749">
    <property type="component" value="Unassembled WGS sequence"/>
</dbReference>
<evidence type="ECO:0000313" key="3">
    <source>
        <dbReference type="Proteomes" id="UP000646749"/>
    </source>
</evidence>
<evidence type="ECO:0000256" key="1">
    <source>
        <dbReference type="SAM" id="MobiDB-lite"/>
    </source>
</evidence>
<feature type="region of interest" description="Disordered" evidence="1">
    <location>
        <begin position="1"/>
        <end position="37"/>
    </location>
</feature>
<reference evidence="2 3" key="1">
    <citation type="submission" date="2021-01" db="EMBL/GenBank/DDBJ databases">
        <title>Whole genome shotgun sequence of Plantactinospora endophytica NBRC 110450.</title>
        <authorList>
            <person name="Komaki H."/>
            <person name="Tamura T."/>
        </authorList>
    </citation>
    <scope>NUCLEOTIDE SEQUENCE [LARGE SCALE GENOMIC DNA]</scope>
    <source>
        <strain evidence="2 3">NBRC 110450</strain>
    </source>
</reference>
<dbReference type="RefSeq" id="WP_203870071.1">
    <property type="nucleotide sequence ID" value="NZ_BONW01000039.1"/>
</dbReference>
<accession>A0ABQ4EAP4</accession>